<comment type="caution">
    <text evidence="1">The sequence shown here is derived from an EMBL/GenBank/DDBJ whole genome shotgun (WGS) entry which is preliminary data.</text>
</comment>
<dbReference type="AlphaFoldDB" id="A0A2H9T727"/>
<reference evidence="1" key="1">
    <citation type="journal article" date="2017" name="Appl. Environ. Microbiol.">
        <title>Molecular characterization of an Endozoicomonas-like organism causing infection in king scallop Pecten maximus L.</title>
        <authorList>
            <person name="Cano I."/>
            <person name="van Aerle R."/>
            <person name="Ross S."/>
            <person name="Verner-Jeffreys D.W."/>
            <person name="Paley R.K."/>
            <person name="Rimmer G."/>
            <person name="Ryder D."/>
            <person name="Hooper P."/>
            <person name="Stone D."/>
            <person name="Feist S.W."/>
        </authorList>
    </citation>
    <scope>NUCLEOTIDE SEQUENCE</scope>
</reference>
<sequence>MFICFIKRFGLNVETFIFPVIWEGIIPAFTVPLRVIFSDWFKGIISTVISDNCSSLSLRLKAMLASSTDASCIEGWLLMISAVNRTSNGCLFLTSPVLRLA</sequence>
<dbReference type="EMBL" id="NSIT01000107">
    <property type="protein sequence ID" value="PJE78998.1"/>
    <property type="molecule type" value="Genomic_DNA"/>
</dbReference>
<name>A0A2H9T727_9ZZZZ</name>
<proteinExistence type="predicted"/>
<organism evidence="1">
    <name type="scientific">invertebrate metagenome</name>
    <dbReference type="NCBI Taxonomy" id="1711999"/>
    <lineage>
        <taxon>unclassified sequences</taxon>
        <taxon>metagenomes</taxon>
        <taxon>organismal metagenomes</taxon>
    </lineage>
</organism>
<evidence type="ECO:0000313" key="1">
    <source>
        <dbReference type="EMBL" id="PJE78998.1"/>
    </source>
</evidence>
<accession>A0A2H9T727</accession>
<gene>
    <name evidence="1" type="ORF">CI610_02032</name>
</gene>
<protein>
    <submittedName>
        <fullName evidence="1">Uncharacterized protein</fullName>
    </submittedName>
</protein>